<dbReference type="GO" id="GO:0005524">
    <property type="term" value="F:ATP binding"/>
    <property type="evidence" value="ECO:0007669"/>
    <property type="project" value="UniProtKB-KW"/>
</dbReference>
<dbReference type="RefSeq" id="WP_091718741.1">
    <property type="nucleotide sequence ID" value="NZ_LT629779.1"/>
</dbReference>
<dbReference type="GO" id="GO:0003676">
    <property type="term" value="F:nucleic acid binding"/>
    <property type="evidence" value="ECO:0007669"/>
    <property type="project" value="InterPro"/>
</dbReference>
<organism evidence="7 8">
    <name type="scientific">Pseudarthrobacter equi</name>
    <dbReference type="NCBI Taxonomy" id="728066"/>
    <lineage>
        <taxon>Bacteria</taxon>
        <taxon>Bacillati</taxon>
        <taxon>Actinomycetota</taxon>
        <taxon>Actinomycetes</taxon>
        <taxon>Micrococcales</taxon>
        <taxon>Micrococcaceae</taxon>
        <taxon>Pseudarthrobacter</taxon>
    </lineage>
</organism>
<dbReference type="InterPro" id="IPR011545">
    <property type="entry name" value="DEAD/DEAH_box_helicase_dom"/>
</dbReference>
<dbReference type="PROSITE" id="PS51192">
    <property type="entry name" value="HELICASE_ATP_BIND_1"/>
    <property type="match status" value="1"/>
</dbReference>
<dbReference type="GO" id="GO:0016787">
    <property type="term" value="F:hydrolase activity"/>
    <property type="evidence" value="ECO:0007669"/>
    <property type="project" value="UniProtKB-KW"/>
</dbReference>
<keyword evidence="4" id="KW-0067">ATP-binding</keyword>
<keyword evidence="8" id="KW-1185">Reference proteome</keyword>
<dbReference type="SUPFAM" id="SSF52540">
    <property type="entry name" value="P-loop containing nucleoside triphosphate hydrolases"/>
    <property type="match status" value="2"/>
</dbReference>
<dbReference type="Proteomes" id="UP000198751">
    <property type="component" value="Chromosome I"/>
</dbReference>
<dbReference type="PANTHER" id="PTHR47961:SF6">
    <property type="entry name" value="DNA-DIRECTED DNA POLYMERASE"/>
    <property type="match status" value="1"/>
</dbReference>
<keyword evidence="1" id="KW-0547">Nucleotide-binding</keyword>
<feature type="domain" description="Helicase C-terminal" evidence="6">
    <location>
        <begin position="375"/>
        <end position="558"/>
    </location>
</feature>
<dbReference type="EMBL" id="LT629779">
    <property type="protein sequence ID" value="SDS99422.1"/>
    <property type="molecule type" value="Genomic_DNA"/>
</dbReference>
<sequence length="895" mass="100632">MAKTIGTGLSERIVASEVFVDSFRQLERMCAETFLLVSEDPSSQDASGELDVPRLLRFADILSHSELPLHRELAYTVVALLHELVATDMLDSDMAATVSGFTEAIMIELGNFPAIKTLRRRSELELVPPQSKEVTRALKHAIQETSQGDSVFTDAQATIVRSLEGASFFSFSGPTSLGKSFIIKDTLFGLVQKPELENRSIVVLVPTKALITQTVADLREVLAGLPEVHISPHPQLSYFLRKQFSRTVFVFTPERLLSYLPKAPREIDYLFVDEAQKVISEHDTRSPLYYHAINETLRKFATKLIFASPNIDNPEIFLQLFQKSSEGSIAVPERTVSQRRYLVDFVDRKVSHFEQHFGTADNEYPIPPQWSNKFDVVRDLSRSNQSIVYINSARGTVMGACEFADSLPERHDPRLSSLAAFAAENVHEDYYLIRCLKKGVAFHHGRMPQDLRDKIEELFSATDSPLQFVFCTSTLLEGVNLPAKNIFVLSDRHGLKMLTRLDFENLIGRAGRLTYDFSGNVVCIRDKATTWQGTTRELIRGAGTHKAESFLVNPRKGRKKEYTDIERVLTGKPLPKGRSEEARKATEQYASILTLHELYGQSSPLKDYFVDRIDNAKDILKKVSQSIAVPQEILRNAPDIPSGSQDGVWNRMKADPASARLVPADADLTKTSTYHAVLLRLYSEYDWNRQESTAPDSLVPKRKTSMDPITARLRYWANLMRNWTSGKPLSQIIKGSIRYYETNGEITFRDFDSETTYTTETFIRSDPRHINLVIEETLLDIEVGLRFKIMRYLQNHYELARLALGEDEAGMNLASLVEYGTSDVVAIALQDAGLSRGAALKVASDFAGYVQVADDGDLINLKIDELINAVASDAELLDELTELFPRQPIAKEVAD</sequence>
<proteinExistence type="predicted"/>
<dbReference type="PANTHER" id="PTHR47961">
    <property type="entry name" value="DNA POLYMERASE THETA, PUTATIVE (AFU_ORTHOLOGUE AFUA_1G05260)-RELATED"/>
    <property type="match status" value="1"/>
</dbReference>
<evidence type="ECO:0000313" key="7">
    <source>
        <dbReference type="EMBL" id="SDS99422.1"/>
    </source>
</evidence>
<dbReference type="InterPro" id="IPR014001">
    <property type="entry name" value="Helicase_ATP-bd"/>
</dbReference>
<dbReference type="PROSITE" id="PS51194">
    <property type="entry name" value="HELICASE_CTER"/>
    <property type="match status" value="1"/>
</dbReference>
<protein>
    <submittedName>
        <fullName evidence="7">Helicase conserved C-terminal domain-containing protein</fullName>
    </submittedName>
</protein>
<dbReference type="InterPro" id="IPR001650">
    <property type="entry name" value="Helicase_C-like"/>
</dbReference>
<reference evidence="8" key="1">
    <citation type="submission" date="2016-10" db="EMBL/GenBank/DDBJ databases">
        <authorList>
            <person name="Varghese N."/>
            <person name="Submissions S."/>
        </authorList>
    </citation>
    <scope>NUCLEOTIDE SEQUENCE [LARGE SCALE GENOMIC DNA]</scope>
    <source>
        <strain evidence="8">IMMIB L-1606</strain>
    </source>
</reference>
<keyword evidence="3 7" id="KW-0347">Helicase</keyword>
<keyword evidence="2" id="KW-0378">Hydrolase</keyword>
<feature type="domain" description="Helicase ATP-binding" evidence="5">
    <location>
        <begin position="160"/>
        <end position="328"/>
    </location>
</feature>
<evidence type="ECO:0000256" key="2">
    <source>
        <dbReference type="ARBA" id="ARBA00022801"/>
    </source>
</evidence>
<dbReference type="InterPro" id="IPR027417">
    <property type="entry name" value="P-loop_NTPase"/>
</dbReference>
<evidence type="ECO:0000259" key="5">
    <source>
        <dbReference type="PROSITE" id="PS51192"/>
    </source>
</evidence>
<name>A0A1H1WQW9_9MICC</name>
<dbReference type="AlphaFoldDB" id="A0A1H1WQW9"/>
<dbReference type="SMART" id="SM00487">
    <property type="entry name" value="DEXDc"/>
    <property type="match status" value="1"/>
</dbReference>
<dbReference type="Gene3D" id="3.40.50.300">
    <property type="entry name" value="P-loop containing nucleotide triphosphate hydrolases"/>
    <property type="match status" value="2"/>
</dbReference>
<dbReference type="OrthoDB" id="9815222at2"/>
<evidence type="ECO:0000313" key="8">
    <source>
        <dbReference type="Proteomes" id="UP000198751"/>
    </source>
</evidence>
<evidence type="ECO:0000256" key="1">
    <source>
        <dbReference type="ARBA" id="ARBA00022741"/>
    </source>
</evidence>
<dbReference type="GO" id="GO:0004386">
    <property type="term" value="F:helicase activity"/>
    <property type="evidence" value="ECO:0007669"/>
    <property type="project" value="UniProtKB-KW"/>
</dbReference>
<dbReference type="Pfam" id="PF00270">
    <property type="entry name" value="DEAD"/>
    <property type="match status" value="1"/>
</dbReference>
<dbReference type="InterPro" id="IPR050474">
    <property type="entry name" value="Hel308_SKI2-like"/>
</dbReference>
<evidence type="ECO:0000259" key="6">
    <source>
        <dbReference type="PROSITE" id="PS51194"/>
    </source>
</evidence>
<dbReference type="SMART" id="SM00490">
    <property type="entry name" value="HELICc"/>
    <property type="match status" value="1"/>
</dbReference>
<evidence type="ECO:0000256" key="4">
    <source>
        <dbReference type="ARBA" id="ARBA00022840"/>
    </source>
</evidence>
<evidence type="ECO:0000256" key="3">
    <source>
        <dbReference type="ARBA" id="ARBA00022806"/>
    </source>
</evidence>
<gene>
    <name evidence="7" type="ORF">SAMN04489743_1411</name>
</gene>
<accession>A0A1H1WQW9</accession>
<dbReference type="Pfam" id="PF00271">
    <property type="entry name" value="Helicase_C"/>
    <property type="match status" value="1"/>
</dbReference>